<name>A0A9Q1HI16_HOLLE</name>
<accession>A0A9Q1HI16</accession>
<protein>
    <submittedName>
        <fullName evidence="1">Uncharacterized protein</fullName>
    </submittedName>
</protein>
<sequence length="85" mass="9737">MKIGYKSNFAGASCILYFKAKRISEVELCGCYTRTGLFVVPKSKLRTVPCLGSQQYVINLTIYTDQEPIYFLIKCYLLSMVQTYI</sequence>
<dbReference type="AlphaFoldDB" id="A0A9Q1HI16"/>
<evidence type="ECO:0000313" key="1">
    <source>
        <dbReference type="EMBL" id="KAJ8050787.1"/>
    </source>
</evidence>
<keyword evidence="2" id="KW-1185">Reference proteome</keyword>
<dbReference type="Proteomes" id="UP001152320">
    <property type="component" value="Chromosome 1"/>
</dbReference>
<reference evidence="1" key="1">
    <citation type="submission" date="2021-10" db="EMBL/GenBank/DDBJ databases">
        <title>Tropical sea cucumber genome reveals ecological adaptation and Cuvierian tubules defense mechanism.</title>
        <authorList>
            <person name="Chen T."/>
        </authorList>
    </citation>
    <scope>NUCLEOTIDE SEQUENCE</scope>
    <source>
        <strain evidence="1">Nanhai2018</strain>
        <tissue evidence="1">Muscle</tissue>
    </source>
</reference>
<organism evidence="1 2">
    <name type="scientific">Holothuria leucospilota</name>
    <name type="common">Black long sea cucumber</name>
    <name type="synonym">Mertensiothuria leucospilota</name>
    <dbReference type="NCBI Taxonomy" id="206669"/>
    <lineage>
        <taxon>Eukaryota</taxon>
        <taxon>Metazoa</taxon>
        <taxon>Echinodermata</taxon>
        <taxon>Eleutherozoa</taxon>
        <taxon>Echinozoa</taxon>
        <taxon>Holothuroidea</taxon>
        <taxon>Aspidochirotacea</taxon>
        <taxon>Aspidochirotida</taxon>
        <taxon>Holothuriidae</taxon>
        <taxon>Holothuria</taxon>
    </lineage>
</organism>
<comment type="caution">
    <text evidence="1">The sequence shown here is derived from an EMBL/GenBank/DDBJ whole genome shotgun (WGS) entry which is preliminary data.</text>
</comment>
<gene>
    <name evidence="1" type="ORF">HOLleu_04119</name>
</gene>
<evidence type="ECO:0000313" key="2">
    <source>
        <dbReference type="Proteomes" id="UP001152320"/>
    </source>
</evidence>
<proteinExistence type="predicted"/>
<dbReference type="EMBL" id="JAIZAY010000001">
    <property type="protein sequence ID" value="KAJ8050787.1"/>
    <property type="molecule type" value="Genomic_DNA"/>
</dbReference>